<comment type="caution">
    <text evidence="3">The sequence shown here is derived from an EMBL/GenBank/DDBJ whole genome shotgun (WGS) entry which is preliminary data.</text>
</comment>
<dbReference type="CDD" id="cd01833">
    <property type="entry name" value="XynB_like"/>
    <property type="match status" value="1"/>
</dbReference>
<dbReference type="AlphaFoldDB" id="A0A4R4TDF4"/>
<feature type="chain" id="PRO_5020397033" description="SGNH hydrolase-type esterase domain-containing protein" evidence="1">
    <location>
        <begin position="29"/>
        <end position="241"/>
    </location>
</feature>
<gene>
    <name evidence="3" type="ORF">E1283_12740</name>
</gene>
<evidence type="ECO:0000256" key="1">
    <source>
        <dbReference type="SAM" id="SignalP"/>
    </source>
</evidence>
<dbReference type="EMBL" id="SMKI01000110">
    <property type="protein sequence ID" value="TDC75350.1"/>
    <property type="molecule type" value="Genomic_DNA"/>
</dbReference>
<feature type="signal peptide" evidence="1">
    <location>
        <begin position="1"/>
        <end position="28"/>
    </location>
</feature>
<dbReference type="OrthoDB" id="468550at2"/>
<dbReference type="InterPro" id="IPR036514">
    <property type="entry name" value="SGNH_hydro_sf"/>
</dbReference>
<sequence>MSRFARRASLLCCALLVTLLSPLGAAQADSADPTNAADPVRVMPLGDSITGSPGCWRALLWRDLRNAGHTNVDFVGTQAPQGCGFAYDDNHEGHGGILATTMADQNQLPPWLAATDPDVVMMHLGTNDVWSNRSPATILNAFGRLVGQMRANNPQVTVLVARILPMNAANCAECGQRVVDLNAAIPGWAAGISTAQSPVVAVDQWTGFNPATDTYDGVHPNDAGNVKLAARWYPALVPYLG</sequence>
<evidence type="ECO:0000259" key="2">
    <source>
        <dbReference type="Pfam" id="PF13472"/>
    </source>
</evidence>
<dbReference type="RefSeq" id="WP_132818106.1">
    <property type="nucleotide sequence ID" value="NZ_SMKI01000110.1"/>
</dbReference>
<dbReference type="InterPro" id="IPR051532">
    <property type="entry name" value="Ester_Hydrolysis_Enzymes"/>
</dbReference>
<dbReference type="GO" id="GO:0004622">
    <property type="term" value="F:phosphatidylcholine lysophospholipase activity"/>
    <property type="evidence" value="ECO:0007669"/>
    <property type="project" value="TreeGrafter"/>
</dbReference>
<evidence type="ECO:0000313" key="3">
    <source>
        <dbReference type="EMBL" id="TDC75350.1"/>
    </source>
</evidence>
<protein>
    <recommendedName>
        <fullName evidence="2">SGNH hydrolase-type esterase domain-containing protein</fullName>
    </recommendedName>
</protein>
<dbReference type="PANTHER" id="PTHR30383">
    <property type="entry name" value="THIOESTERASE 1/PROTEASE 1/LYSOPHOSPHOLIPASE L1"/>
    <property type="match status" value="1"/>
</dbReference>
<evidence type="ECO:0000313" key="4">
    <source>
        <dbReference type="Proteomes" id="UP000295345"/>
    </source>
</evidence>
<keyword evidence="4" id="KW-1185">Reference proteome</keyword>
<dbReference type="InterPro" id="IPR013830">
    <property type="entry name" value="SGNH_hydro"/>
</dbReference>
<proteinExistence type="predicted"/>
<dbReference type="SUPFAM" id="SSF52266">
    <property type="entry name" value="SGNH hydrolase"/>
    <property type="match status" value="1"/>
</dbReference>
<dbReference type="Proteomes" id="UP000295345">
    <property type="component" value="Unassembled WGS sequence"/>
</dbReference>
<dbReference type="Gene3D" id="3.40.50.1110">
    <property type="entry name" value="SGNH hydrolase"/>
    <property type="match status" value="1"/>
</dbReference>
<reference evidence="3 4" key="1">
    <citation type="submission" date="2019-03" db="EMBL/GenBank/DDBJ databases">
        <title>Draft genome sequences of novel Actinobacteria.</title>
        <authorList>
            <person name="Sahin N."/>
            <person name="Ay H."/>
            <person name="Saygin H."/>
        </authorList>
    </citation>
    <scope>NUCLEOTIDE SEQUENCE [LARGE SCALE GENOMIC DNA]</scope>
    <source>
        <strain evidence="3 4">DSM 41900</strain>
    </source>
</reference>
<organism evidence="3 4">
    <name type="scientific">Streptomyces hainanensis</name>
    <dbReference type="NCBI Taxonomy" id="402648"/>
    <lineage>
        <taxon>Bacteria</taxon>
        <taxon>Bacillati</taxon>
        <taxon>Actinomycetota</taxon>
        <taxon>Actinomycetes</taxon>
        <taxon>Kitasatosporales</taxon>
        <taxon>Streptomycetaceae</taxon>
        <taxon>Streptomyces</taxon>
    </lineage>
</organism>
<dbReference type="Pfam" id="PF13472">
    <property type="entry name" value="Lipase_GDSL_2"/>
    <property type="match status" value="1"/>
</dbReference>
<dbReference type="PANTHER" id="PTHR30383:SF2">
    <property type="entry name" value="CELLULOSE-BINDING PROTEIN"/>
    <property type="match status" value="1"/>
</dbReference>
<feature type="domain" description="SGNH hydrolase-type esterase" evidence="2">
    <location>
        <begin position="45"/>
        <end position="225"/>
    </location>
</feature>
<keyword evidence="1" id="KW-0732">Signal</keyword>
<name>A0A4R4TDF4_9ACTN</name>
<accession>A0A4R4TDF4</accession>